<accession>I8I4P6</accession>
<keyword evidence="4" id="KW-1185">Reference proteome</keyword>
<feature type="signal peptide" evidence="2">
    <location>
        <begin position="1"/>
        <end position="21"/>
    </location>
</feature>
<sequence>MLFAVMLVTACSSRTPMTAAAATQPPAPSTAPQTTTPTMPSADSRQDVELYKTGIKQGCVNQGIQRGDAPAGIAAFCGCIADTFNRSLSPAQWQAASDAAKAMNSAEEAKVFAPYMAQAKGCKKPK</sequence>
<organism evidence="3 4">
    <name type="scientific">Hydrocarboniphaga effusa AP103</name>
    <dbReference type="NCBI Taxonomy" id="1172194"/>
    <lineage>
        <taxon>Bacteria</taxon>
        <taxon>Pseudomonadati</taxon>
        <taxon>Pseudomonadota</taxon>
        <taxon>Gammaproteobacteria</taxon>
        <taxon>Nevskiales</taxon>
        <taxon>Nevskiaceae</taxon>
        <taxon>Hydrocarboniphaga</taxon>
    </lineage>
</organism>
<feature type="region of interest" description="Disordered" evidence="1">
    <location>
        <begin position="17"/>
        <end position="46"/>
    </location>
</feature>
<dbReference type="Proteomes" id="UP000003704">
    <property type="component" value="Unassembled WGS sequence"/>
</dbReference>
<evidence type="ECO:0008006" key="5">
    <source>
        <dbReference type="Google" id="ProtNLM"/>
    </source>
</evidence>
<reference evidence="3 4" key="1">
    <citation type="journal article" date="2012" name="J. Bacteriol.">
        <title>Genome Sequence of n-Alkane-Degrading Hydrocarboniphaga effusa Strain AP103T (ATCC BAA-332T).</title>
        <authorList>
            <person name="Chang H.K."/>
            <person name="Zylstra G.J."/>
            <person name="Chae J.C."/>
        </authorList>
    </citation>
    <scope>NUCLEOTIDE SEQUENCE [LARGE SCALE GENOMIC DNA]</scope>
    <source>
        <strain evidence="3 4">AP103</strain>
    </source>
</reference>
<evidence type="ECO:0000256" key="2">
    <source>
        <dbReference type="SAM" id="SignalP"/>
    </source>
</evidence>
<evidence type="ECO:0000313" key="4">
    <source>
        <dbReference type="Proteomes" id="UP000003704"/>
    </source>
</evidence>
<protein>
    <recommendedName>
        <fullName evidence="5">Lipoprotein</fullName>
    </recommendedName>
</protein>
<feature type="compositionally biased region" description="Low complexity" evidence="1">
    <location>
        <begin position="17"/>
        <end position="42"/>
    </location>
</feature>
<proteinExistence type="predicted"/>
<comment type="caution">
    <text evidence="3">The sequence shown here is derived from an EMBL/GenBank/DDBJ whole genome shotgun (WGS) entry which is preliminary data.</text>
</comment>
<feature type="chain" id="PRO_5003713284" description="Lipoprotein" evidence="2">
    <location>
        <begin position="22"/>
        <end position="126"/>
    </location>
</feature>
<evidence type="ECO:0000256" key="1">
    <source>
        <dbReference type="SAM" id="MobiDB-lite"/>
    </source>
</evidence>
<dbReference type="EMBL" id="AKGD01000001">
    <property type="protein sequence ID" value="EIT71246.1"/>
    <property type="molecule type" value="Genomic_DNA"/>
</dbReference>
<evidence type="ECO:0000313" key="3">
    <source>
        <dbReference type="EMBL" id="EIT71246.1"/>
    </source>
</evidence>
<dbReference type="AlphaFoldDB" id="I8I4P6"/>
<name>I8I4P6_9GAMM</name>
<gene>
    <name evidence="3" type="ORF">WQQ_13830</name>
</gene>
<keyword evidence="2" id="KW-0732">Signal</keyword>